<keyword evidence="2 4" id="KW-0012">Acyltransferase</keyword>
<dbReference type="PANTHER" id="PTHR10434">
    <property type="entry name" value="1-ACYL-SN-GLYCEROL-3-PHOSPHATE ACYLTRANSFERASE"/>
    <property type="match status" value="1"/>
</dbReference>
<comment type="caution">
    <text evidence="4">The sequence shown here is derived from an EMBL/GenBank/DDBJ whole genome shotgun (WGS) entry which is preliminary data.</text>
</comment>
<organism evidence="4 5">
    <name type="scientific">Streptomyces actinomycinicus</name>
    <dbReference type="NCBI Taxonomy" id="1695166"/>
    <lineage>
        <taxon>Bacteria</taxon>
        <taxon>Bacillati</taxon>
        <taxon>Actinomycetota</taxon>
        <taxon>Actinomycetes</taxon>
        <taxon>Kitasatosporales</taxon>
        <taxon>Streptomycetaceae</taxon>
        <taxon>Streptomyces</taxon>
    </lineage>
</organism>
<protein>
    <submittedName>
        <fullName evidence="4">1-acyl-sn-glycerol-3-phosphate acyltransferase</fullName>
    </submittedName>
</protein>
<gene>
    <name evidence="4" type="ORF">JK359_32015</name>
</gene>
<dbReference type="EMBL" id="JAERRK010000023">
    <property type="protein sequence ID" value="MBL1086531.1"/>
    <property type="molecule type" value="Genomic_DNA"/>
</dbReference>
<dbReference type="GO" id="GO:0006654">
    <property type="term" value="P:phosphatidic acid biosynthetic process"/>
    <property type="evidence" value="ECO:0007669"/>
    <property type="project" value="TreeGrafter"/>
</dbReference>
<name>A0A937JRK7_9ACTN</name>
<dbReference type="SMART" id="SM00563">
    <property type="entry name" value="PlsC"/>
    <property type="match status" value="1"/>
</dbReference>
<reference evidence="4" key="1">
    <citation type="submission" date="2021-01" db="EMBL/GenBank/DDBJ databases">
        <title>WGS of actinomycetes isolated from Thailand.</title>
        <authorList>
            <person name="Thawai C."/>
        </authorList>
    </citation>
    <scope>NUCLEOTIDE SEQUENCE</scope>
    <source>
        <strain evidence="4">RCU-197</strain>
    </source>
</reference>
<accession>A0A937JRK7</accession>
<proteinExistence type="predicted"/>
<dbReference type="Pfam" id="PF01553">
    <property type="entry name" value="Acyltransferase"/>
    <property type="match status" value="1"/>
</dbReference>
<feature type="domain" description="Phospholipid/glycerol acyltransferase" evidence="3">
    <location>
        <begin position="30"/>
        <end position="151"/>
    </location>
</feature>
<dbReference type="Proteomes" id="UP000661858">
    <property type="component" value="Unassembled WGS sequence"/>
</dbReference>
<evidence type="ECO:0000259" key="3">
    <source>
        <dbReference type="SMART" id="SM00563"/>
    </source>
</evidence>
<evidence type="ECO:0000256" key="1">
    <source>
        <dbReference type="ARBA" id="ARBA00022679"/>
    </source>
</evidence>
<dbReference type="RefSeq" id="WP_201843070.1">
    <property type="nucleotide sequence ID" value="NZ_JAERRK010000023.1"/>
</dbReference>
<dbReference type="CDD" id="cd07989">
    <property type="entry name" value="LPLAT_AGPAT-like"/>
    <property type="match status" value="1"/>
</dbReference>
<evidence type="ECO:0000256" key="2">
    <source>
        <dbReference type="ARBA" id="ARBA00023315"/>
    </source>
</evidence>
<dbReference type="PANTHER" id="PTHR10434:SF11">
    <property type="entry name" value="1-ACYL-SN-GLYCEROL-3-PHOSPHATE ACYLTRANSFERASE"/>
    <property type="match status" value="1"/>
</dbReference>
<sequence length="220" mass="22858">MLSRIADMLVPAFGRLSVTIDPGAALAPGSIIAANHTSLADPAIVIAALHRLGVEPVIMATAGLWRVPVLGRSLTHEGHIPVHRGDRRASTALDLATHALEQGRYLLIYAEGGLPRRKDAAEAPPGDFRTGLARLAERTGAPVVPVGQAGARRITSGSMIKQVAGLATAPLRRPELHVHVGTPIDLTGDSTVRTARARAAVTSAWRTAAAHLAEPAALAA</sequence>
<dbReference type="GO" id="GO:0003841">
    <property type="term" value="F:1-acylglycerol-3-phosphate O-acyltransferase activity"/>
    <property type="evidence" value="ECO:0007669"/>
    <property type="project" value="TreeGrafter"/>
</dbReference>
<dbReference type="InterPro" id="IPR002123">
    <property type="entry name" value="Plipid/glycerol_acylTrfase"/>
</dbReference>
<keyword evidence="5" id="KW-1185">Reference proteome</keyword>
<evidence type="ECO:0000313" key="4">
    <source>
        <dbReference type="EMBL" id="MBL1086531.1"/>
    </source>
</evidence>
<dbReference type="GO" id="GO:0005886">
    <property type="term" value="C:plasma membrane"/>
    <property type="evidence" value="ECO:0007669"/>
    <property type="project" value="TreeGrafter"/>
</dbReference>
<keyword evidence="1" id="KW-0808">Transferase</keyword>
<dbReference type="AlphaFoldDB" id="A0A937JRK7"/>
<dbReference type="SUPFAM" id="SSF69593">
    <property type="entry name" value="Glycerol-3-phosphate (1)-acyltransferase"/>
    <property type="match status" value="1"/>
</dbReference>
<evidence type="ECO:0000313" key="5">
    <source>
        <dbReference type="Proteomes" id="UP000661858"/>
    </source>
</evidence>